<dbReference type="Proteomes" id="UP000383932">
    <property type="component" value="Unassembled WGS sequence"/>
</dbReference>
<feature type="compositionally biased region" description="Low complexity" evidence="6">
    <location>
        <begin position="13"/>
        <end position="29"/>
    </location>
</feature>
<keyword evidence="4" id="KW-0804">Transcription</keyword>
<comment type="caution">
    <text evidence="7">The sequence shown here is derived from an EMBL/GenBank/DDBJ whole genome shotgun (WGS) entry which is preliminary data.</text>
</comment>
<gene>
    <name evidence="7" type="ORF">CTheo_474</name>
</gene>
<evidence type="ECO:0000256" key="5">
    <source>
        <dbReference type="ARBA" id="ARBA00023242"/>
    </source>
</evidence>
<comment type="similarity">
    <text evidence="2">Belongs to the Mediator complex subunit 22 family.</text>
</comment>
<evidence type="ECO:0000256" key="2">
    <source>
        <dbReference type="ARBA" id="ARBA00005942"/>
    </source>
</evidence>
<accession>A0A5N5QWT0</accession>
<keyword evidence="8" id="KW-1185">Reference proteome</keyword>
<name>A0A5N5QWT0_9AGAM</name>
<evidence type="ECO:0008006" key="9">
    <source>
        <dbReference type="Google" id="ProtNLM"/>
    </source>
</evidence>
<evidence type="ECO:0000256" key="6">
    <source>
        <dbReference type="SAM" id="MobiDB-lite"/>
    </source>
</evidence>
<protein>
    <recommendedName>
        <fullName evidence="9">Surfeit locus protein 5 subunit 22 of mediator complex-domain-containing protein</fullName>
    </recommendedName>
</protein>
<dbReference type="Pfam" id="PF06179">
    <property type="entry name" value="Med22"/>
    <property type="match status" value="1"/>
</dbReference>
<organism evidence="7 8">
    <name type="scientific">Ceratobasidium theobromae</name>
    <dbReference type="NCBI Taxonomy" id="1582974"/>
    <lineage>
        <taxon>Eukaryota</taxon>
        <taxon>Fungi</taxon>
        <taxon>Dikarya</taxon>
        <taxon>Basidiomycota</taxon>
        <taxon>Agaricomycotina</taxon>
        <taxon>Agaricomycetes</taxon>
        <taxon>Cantharellales</taxon>
        <taxon>Ceratobasidiaceae</taxon>
        <taxon>Ceratobasidium</taxon>
    </lineage>
</organism>
<sequence>MSQPSSQGSRPATQTQSQNSSSSSQPFQTDARFRAALPTASLKSSVTVPQVDSETFLQNHEEEWNRLVDVEIEALAEGMADLVGIASIENKDRFQVAQEAFQAECRAESMAIAANSLLSITHSLKLMFLLGDEHYITQRREERLRSAVADIAAAKGRFEKAWDVLREPRVYHSKEFAQAEQARERQELTNRE</sequence>
<dbReference type="EMBL" id="SSOP01000003">
    <property type="protein sequence ID" value="KAB5596202.1"/>
    <property type="molecule type" value="Genomic_DNA"/>
</dbReference>
<dbReference type="PANTHER" id="PTHR40630:SF1">
    <property type="entry name" value="DNA-BINDING PROTEIN"/>
    <property type="match status" value="1"/>
</dbReference>
<dbReference type="GO" id="GO:0003712">
    <property type="term" value="F:transcription coregulator activity"/>
    <property type="evidence" value="ECO:0007669"/>
    <property type="project" value="InterPro"/>
</dbReference>
<proteinExistence type="inferred from homology"/>
<comment type="subcellular location">
    <subcellularLocation>
        <location evidence="1">Nucleus</location>
    </subcellularLocation>
</comment>
<evidence type="ECO:0000313" key="7">
    <source>
        <dbReference type="EMBL" id="KAB5596202.1"/>
    </source>
</evidence>
<dbReference type="GO" id="GO:0006357">
    <property type="term" value="P:regulation of transcription by RNA polymerase II"/>
    <property type="evidence" value="ECO:0007669"/>
    <property type="project" value="InterPro"/>
</dbReference>
<dbReference type="AlphaFoldDB" id="A0A5N5QWT0"/>
<evidence type="ECO:0000256" key="3">
    <source>
        <dbReference type="ARBA" id="ARBA00023015"/>
    </source>
</evidence>
<feature type="compositionally biased region" description="Polar residues" evidence="6">
    <location>
        <begin position="1"/>
        <end position="12"/>
    </location>
</feature>
<evidence type="ECO:0000256" key="4">
    <source>
        <dbReference type="ARBA" id="ARBA00023163"/>
    </source>
</evidence>
<dbReference type="GO" id="GO:0016592">
    <property type="term" value="C:mediator complex"/>
    <property type="evidence" value="ECO:0007669"/>
    <property type="project" value="InterPro"/>
</dbReference>
<dbReference type="InterPro" id="IPR021487">
    <property type="entry name" value="DUF3140"/>
</dbReference>
<evidence type="ECO:0000313" key="8">
    <source>
        <dbReference type="Proteomes" id="UP000383932"/>
    </source>
</evidence>
<dbReference type="PANTHER" id="PTHR40630">
    <property type="entry name" value="POSSIBLE DNA-BINDING PROTEIN"/>
    <property type="match status" value="1"/>
</dbReference>
<reference evidence="7 8" key="1">
    <citation type="journal article" date="2019" name="Fungal Biol. Biotechnol.">
        <title>Draft genome sequence of fastidious pathogen Ceratobasidium theobromae, which causes vascular-streak dieback in Theobroma cacao.</title>
        <authorList>
            <person name="Ali S.S."/>
            <person name="Asman A."/>
            <person name="Shao J."/>
            <person name="Firmansyah A.P."/>
            <person name="Susilo A.W."/>
            <person name="Rosmana A."/>
            <person name="McMahon P."/>
            <person name="Junaid M."/>
            <person name="Guest D."/>
            <person name="Kheng T.Y."/>
            <person name="Meinhardt L.W."/>
            <person name="Bailey B.A."/>
        </authorList>
    </citation>
    <scope>NUCLEOTIDE SEQUENCE [LARGE SCALE GENOMIC DNA]</scope>
    <source>
        <strain evidence="7 8">CT2</strain>
    </source>
</reference>
<keyword evidence="5" id="KW-0539">Nucleus</keyword>
<dbReference type="InterPro" id="IPR009332">
    <property type="entry name" value="Med22"/>
</dbReference>
<dbReference type="OrthoDB" id="203279at2759"/>
<keyword evidence="3" id="KW-0805">Transcription regulation</keyword>
<evidence type="ECO:0000256" key="1">
    <source>
        <dbReference type="ARBA" id="ARBA00004123"/>
    </source>
</evidence>
<feature type="region of interest" description="Disordered" evidence="6">
    <location>
        <begin position="1"/>
        <end position="30"/>
    </location>
</feature>